<dbReference type="AlphaFoldDB" id="A0A6J7QJU0"/>
<gene>
    <name evidence="1" type="ORF">UFOPK3967_02422</name>
</gene>
<sequence length="300" mass="32656">MHGDRVDGDHAAHVLLHPVVLRRELRVGDARLLLVQVEQAVEPAGRVPELAHAEVAEVLERICVVAPLEVDDRTHLVTVEHEVHRPGVALHERDALDGGGSVSAQPVDRVGDERIGVAREELLPLLQGEVDLVQRGFASGSGHVREVRRKAELVEVEGVHSRHDADEVLHDRPLLALVGELVDVGATPYPFEQRAAQCVVAPVHQRHRDRRGPECLDDLRFLQQRGGRVEPHRLALEAKEAGQNRAVGTGDVDHPGLASRDVALEAGDLAPADPGDPFHHAVGKVVLQIGHRSPSCWGSR</sequence>
<evidence type="ECO:0000313" key="1">
    <source>
        <dbReference type="EMBL" id="CAB5014642.1"/>
    </source>
</evidence>
<name>A0A6J7QJU0_9ZZZZ</name>
<reference evidence="1" key="1">
    <citation type="submission" date="2020-05" db="EMBL/GenBank/DDBJ databases">
        <authorList>
            <person name="Chiriac C."/>
            <person name="Salcher M."/>
            <person name="Ghai R."/>
            <person name="Kavagutti S V."/>
        </authorList>
    </citation>
    <scope>NUCLEOTIDE SEQUENCE</scope>
</reference>
<protein>
    <submittedName>
        <fullName evidence="1">Unannotated protein</fullName>
    </submittedName>
</protein>
<dbReference type="EMBL" id="CAFBOS010000184">
    <property type="protein sequence ID" value="CAB5014642.1"/>
    <property type="molecule type" value="Genomic_DNA"/>
</dbReference>
<proteinExistence type="predicted"/>
<organism evidence="1">
    <name type="scientific">freshwater metagenome</name>
    <dbReference type="NCBI Taxonomy" id="449393"/>
    <lineage>
        <taxon>unclassified sequences</taxon>
        <taxon>metagenomes</taxon>
        <taxon>ecological metagenomes</taxon>
    </lineage>
</organism>
<accession>A0A6J7QJU0</accession>